<feature type="region of interest" description="Disordered" evidence="1">
    <location>
        <begin position="335"/>
        <end position="378"/>
    </location>
</feature>
<organism evidence="5 6">
    <name type="scientific">Catenulispora acidiphila (strain DSM 44928 / JCM 14897 / NBRC 102108 / NRRL B-24433 / ID139908)</name>
    <dbReference type="NCBI Taxonomy" id="479433"/>
    <lineage>
        <taxon>Bacteria</taxon>
        <taxon>Bacillati</taxon>
        <taxon>Actinomycetota</taxon>
        <taxon>Actinomycetes</taxon>
        <taxon>Catenulisporales</taxon>
        <taxon>Catenulisporaceae</taxon>
        <taxon>Catenulispora</taxon>
    </lineage>
</organism>
<feature type="transmembrane region" description="Helical" evidence="2">
    <location>
        <begin position="434"/>
        <end position="455"/>
    </location>
</feature>
<feature type="transmembrane region" description="Helical" evidence="2">
    <location>
        <begin position="497"/>
        <end position="518"/>
    </location>
</feature>
<dbReference type="Pfam" id="PF20270">
    <property type="entry name" value="CATRA-C"/>
    <property type="match status" value="1"/>
</dbReference>
<dbReference type="eggNOG" id="ENOG5033TVZ">
    <property type="taxonomic scope" value="Bacteria"/>
</dbReference>
<accession>C7PYD7</accession>
<gene>
    <name evidence="5" type="ordered locus">Caci_6581</name>
</gene>
<dbReference type="Proteomes" id="UP000000851">
    <property type="component" value="Chromosome"/>
</dbReference>
<dbReference type="InParanoid" id="C7PYD7"/>
<evidence type="ECO:0000313" key="6">
    <source>
        <dbReference type="Proteomes" id="UP000000851"/>
    </source>
</evidence>
<dbReference type="RefSeq" id="WP_015795156.1">
    <property type="nucleotide sequence ID" value="NC_013131.1"/>
</dbReference>
<dbReference type="NCBIfam" id="NF038357">
    <property type="entry name" value="BN6_48550_fam"/>
    <property type="match status" value="1"/>
</dbReference>
<feature type="compositionally biased region" description="Low complexity" evidence="1">
    <location>
        <begin position="359"/>
        <end position="369"/>
    </location>
</feature>
<evidence type="ECO:0000256" key="2">
    <source>
        <dbReference type="SAM" id="Phobius"/>
    </source>
</evidence>
<dbReference type="HOGENOM" id="CLU_488085_0_0_11"/>
<evidence type="ECO:0000259" key="3">
    <source>
        <dbReference type="Pfam" id="PF20269"/>
    </source>
</evidence>
<name>C7PYD7_CATAD</name>
<dbReference type="InterPro" id="IPR046922">
    <property type="entry name" value="CATRA-N"/>
</dbReference>
<keyword evidence="2" id="KW-1133">Transmembrane helix</keyword>
<feature type="domain" description="CASPASE and TPR Repeat-Associated N-terminal" evidence="3">
    <location>
        <begin position="15"/>
        <end position="225"/>
    </location>
</feature>
<keyword evidence="2" id="KW-0472">Membrane</keyword>
<dbReference type="AlphaFoldDB" id="C7PYD7"/>
<dbReference type="Pfam" id="PF20269">
    <property type="entry name" value="CATRA-N"/>
    <property type="match status" value="1"/>
</dbReference>
<keyword evidence="2" id="KW-0812">Transmembrane</keyword>
<dbReference type="EMBL" id="CP001700">
    <property type="protein sequence ID" value="ACU75427.1"/>
    <property type="molecule type" value="Genomic_DNA"/>
</dbReference>
<feature type="transmembrane region" description="Helical" evidence="2">
    <location>
        <begin position="467"/>
        <end position="485"/>
    </location>
</feature>
<feature type="transmembrane region" description="Helical" evidence="2">
    <location>
        <begin position="530"/>
        <end position="551"/>
    </location>
</feature>
<sequence>MTPQPRPSPSPTAQALAVHVFFSAEGEHARASYARLRDLWTACGDSLGMTTPVPRLGMPVELPPTLAAPSVLGPAAARQSVAEGIVQAFVVRERDVYCLAVMIAPDAAERLGWSELEARWSAVVTAGASAGAGTPNAVPLGEARLFLALVNTMPDGVAAPSGVREAMPQHPDTDEAWWRRGHRTDSGLLLWETASRPDDRAVRRFAVVASRRDEKLMDAWVWTRGEAEVPPFGRYLMHMAKIRHELRIHAGGDAVRRLRTEADSRVERLLQLLEGEIPAGPAELVAASTRLAVLRVQSAGLIAALTRLREMRRTVQIAQWNMAAALGEDGGIEGQASAVSGPGHIRARASDNEVGGPVSGRPGTTGSRPGTPPATPLTDDRALADWFATRLDDDALYVAAACDRTRDVAEITATVVEHGLHEHRQAAEDHRDRFSLLQTAIIGAVLMVLTAVQALGYRVPVSGPVKAPLVAVLGAVTLFLAAFVLRLATASDHRPQALLSHIAAGLSGAALVWLLVAIGWTEQAHHSSPRGLTCLVSGFGFVVGVAVARLLSRRGLAA</sequence>
<evidence type="ECO:0000259" key="4">
    <source>
        <dbReference type="Pfam" id="PF20270"/>
    </source>
</evidence>
<evidence type="ECO:0000313" key="5">
    <source>
        <dbReference type="EMBL" id="ACU75427.1"/>
    </source>
</evidence>
<dbReference type="KEGG" id="cai:Caci_6581"/>
<dbReference type="STRING" id="479433.Caci_6581"/>
<keyword evidence="6" id="KW-1185">Reference proteome</keyword>
<protein>
    <submittedName>
        <fullName evidence="5">Uncharacterized protein</fullName>
    </submittedName>
</protein>
<evidence type="ECO:0000256" key="1">
    <source>
        <dbReference type="SAM" id="MobiDB-lite"/>
    </source>
</evidence>
<feature type="domain" description="CASPASE and TPR Repeat-Associated C-terminal" evidence="4">
    <location>
        <begin position="230"/>
        <end position="405"/>
    </location>
</feature>
<proteinExistence type="predicted"/>
<dbReference type="InterPro" id="IPR046923">
    <property type="entry name" value="CATRA-C"/>
</dbReference>
<reference evidence="5 6" key="1">
    <citation type="journal article" date="2009" name="Stand. Genomic Sci.">
        <title>Complete genome sequence of Catenulispora acidiphila type strain (ID 139908).</title>
        <authorList>
            <person name="Copeland A."/>
            <person name="Lapidus A."/>
            <person name="Glavina Del Rio T."/>
            <person name="Nolan M."/>
            <person name="Lucas S."/>
            <person name="Chen F."/>
            <person name="Tice H."/>
            <person name="Cheng J.F."/>
            <person name="Bruce D."/>
            <person name="Goodwin L."/>
            <person name="Pitluck S."/>
            <person name="Mikhailova N."/>
            <person name="Pati A."/>
            <person name="Ivanova N."/>
            <person name="Mavromatis K."/>
            <person name="Chen A."/>
            <person name="Palaniappan K."/>
            <person name="Chain P."/>
            <person name="Land M."/>
            <person name="Hauser L."/>
            <person name="Chang Y.J."/>
            <person name="Jeffries C.D."/>
            <person name="Chertkov O."/>
            <person name="Brettin T."/>
            <person name="Detter J.C."/>
            <person name="Han C."/>
            <person name="Ali Z."/>
            <person name="Tindall B.J."/>
            <person name="Goker M."/>
            <person name="Bristow J."/>
            <person name="Eisen J.A."/>
            <person name="Markowitz V."/>
            <person name="Hugenholtz P."/>
            <person name="Kyrpides N.C."/>
            <person name="Klenk H.P."/>
        </authorList>
    </citation>
    <scope>NUCLEOTIDE SEQUENCE [LARGE SCALE GENOMIC DNA]</scope>
    <source>
        <strain evidence="6">DSM 44928 / JCM 14897 / NBRC 102108 / NRRL B-24433 / ID139908</strain>
    </source>
</reference>